<evidence type="ECO:0000256" key="8">
    <source>
        <dbReference type="ARBA" id="ARBA00049014"/>
    </source>
</evidence>
<evidence type="ECO:0000259" key="11">
    <source>
        <dbReference type="PROSITE" id="PS50011"/>
    </source>
</evidence>
<reference evidence="12" key="1">
    <citation type="submission" date="2016-09" db="EMBL/GenBank/DDBJ databases">
        <authorList>
            <person name="Hebert L."/>
            <person name="Moumen B."/>
        </authorList>
    </citation>
    <scope>NUCLEOTIDE SEQUENCE [LARGE SCALE GENOMIC DNA]</scope>
    <source>
        <strain evidence="12">OVI</strain>
    </source>
</reference>
<dbReference type="GO" id="GO:0106310">
    <property type="term" value="F:protein serine kinase activity"/>
    <property type="evidence" value="ECO:0007669"/>
    <property type="project" value="RHEA"/>
</dbReference>
<gene>
    <name evidence="12" type="ORF">TEOVI_000673500</name>
</gene>
<evidence type="ECO:0000256" key="4">
    <source>
        <dbReference type="ARBA" id="ARBA00022777"/>
    </source>
</evidence>
<sequence length="351" mass="38694">MPPKRPKLESLCLTPSEKAVSITDTLTLVVKGDGGAEVRVKASGIASASPATSEAADVKLDPCVEVDKIKFEDLQTRHVLGKGSQGKVKLVRHRPTGKTYALKYIHLDGDTDNMREALESELRQVRAVRHRNVVTSYEAYFREGRLYIVLEYMDAGSMADILKRRSNHFTEEMLAYVARELLYGVEHLHSLKMIHRDIKPVNVLANSYGEVKIADFGVAKKLSDGGEGTMSAQGSVIYMSPERINGELYSFSSDIWSVGLTIAECALGVYPFTSLKNNIFDLLQAIATRTASIDWKSTGREHSAQLIDFVNHCLLPAASRPSARELLQHPLIQVAEGVSASDAGRWFTTVS</sequence>
<comment type="similarity">
    <text evidence="6">Belongs to the protein kinase superfamily. STE Ser/Thr protein kinase family. MAP kinase kinase subfamily.</text>
</comment>
<evidence type="ECO:0000256" key="3">
    <source>
        <dbReference type="ARBA" id="ARBA00022741"/>
    </source>
</evidence>
<evidence type="ECO:0000256" key="2">
    <source>
        <dbReference type="ARBA" id="ARBA00022679"/>
    </source>
</evidence>
<comment type="catalytic activity">
    <reaction evidence="9">
        <text>L-threonyl-[protein] + ATP = O-phospho-L-threonyl-[protein] + ADP + H(+)</text>
        <dbReference type="Rhea" id="RHEA:46608"/>
        <dbReference type="Rhea" id="RHEA-COMP:11060"/>
        <dbReference type="Rhea" id="RHEA-COMP:11605"/>
        <dbReference type="ChEBI" id="CHEBI:15378"/>
        <dbReference type="ChEBI" id="CHEBI:30013"/>
        <dbReference type="ChEBI" id="CHEBI:30616"/>
        <dbReference type="ChEBI" id="CHEBI:61977"/>
        <dbReference type="ChEBI" id="CHEBI:456216"/>
        <dbReference type="EC" id="2.7.12.2"/>
    </reaction>
</comment>
<dbReference type="VEuPathDB" id="TriTrypDB:TEOVI_000673500"/>
<evidence type="ECO:0000313" key="12">
    <source>
        <dbReference type="EMBL" id="SCU64568.1"/>
    </source>
</evidence>
<evidence type="ECO:0000256" key="5">
    <source>
        <dbReference type="ARBA" id="ARBA00022840"/>
    </source>
</evidence>
<dbReference type="GO" id="GO:0004674">
    <property type="term" value="F:protein serine/threonine kinase activity"/>
    <property type="evidence" value="ECO:0007669"/>
    <property type="project" value="UniProtKB-KW"/>
</dbReference>
<dbReference type="GO" id="GO:0005524">
    <property type="term" value="F:ATP binding"/>
    <property type="evidence" value="ECO:0007669"/>
    <property type="project" value="UniProtKB-KW"/>
</dbReference>
<keyword evidence="13" id="KW-1185">Reference proteome</keyword>
<dbReference type="CDD" id="cd06623">
    <property type="entry name" value="PKc_MAPKK_plant_like"/>
    <property type="match status" value="1"/>
</dbReference>
<keyword evidence="3" id="KW-0547">Nucleotide-binding</keyword>
<dbReference type="Gene3D" id="1.10.510.10">
    <property type="entry name" value="Transferase(Phosphotransferase) domain 1"/>
    <property type="match status" value="1"/>
</dbReference>
<evidence type="ECO:0000256" key="9">
    <source>
        <dbReference type="ARBA" id="ARBA00049299"/>
    </source>
</evidence>
<dbReference type="EMBL" id="CZPT02000087">
    <property type="protein sequence ID" value="SCU64568.1"/>
    <property type="molecule type" value="Genomic_DNA"/>
</dbReference>
<dbReference type="AlphaFoldDB" id="A0A1G4HZ78"/>
<dbReference type="RefSeq" id="XP_067076311.1">
    <property type="nucleotide sequence ID" value="XM_067220210.1"/>
</dbReference>
<comment type="caution">
    <text evidence="12">The sequence shown here is derived from an EMBL/GenBank/DDBJ whole genome shotgun (WGS) entry which is preliminary data.</text>
</comment>
<evidence type="ECO:0000313" key="13">
    <source>
        <dbReference type="Proteomes" id="UP000195570"/>
    </source>
</evidence>
<name>A0A1G4HZ78_TRYEQ</name>
<keyword evidence="1" id="KW-0723">Serine/threonine-protein kinase</keyword>
<dbReference type="EC" id="2.7.12.2" evidence="7"/>
<protein>
    <recommendedName>
        <fullName evidence="7">mitogen-activated protein kinase kinase</fullName>
        <ecNumber evidence="7">2.7.12.2</ecNumber>
    </recommendedName>
</protein>
<dbReference type="FunFam" id="1.10.510.10:FF:001340">
    <property type="entry name" value="STE family protein kinase"/>
    <property type="match status" value="1"/>
</dbReference>
<evidence type="ECO:0000256" key="10">
    <source>
        <dbReference type="ARBA" id="ARBA00051693"/>
    </source>
</evidence>
<dbReference type="InterPro" id="IPR000719">
    <property type="entry name" value="Prot_kinase_dom"/>
</dbReference>
<dbReference type="PANTHER" id="PTHR48013:SF9">
    <property type="entry name" value="DUAL SPECIFICITY MITOGEN-ACTIVATED PROTEIN KINASE KINASE 5"/>
    <property type="match status" value="1"/>
</dbReference>
<dbReference type="Pfam" id="PF00069">
    <property type="entry name" value="Pkinase"/>
    <property type="match status" value="1"/>
</dbReference>
<comment type="catalytic activity">
    <reaction evidence="10">
        <text>L-tyrosyl-[protein] + ATP = O-phospho-L-tyrosyl-[protein] + ADP + H(+)</text>
        <dbReference type="Rhea" id="RHEA:10596"/>
        <dbReference type="Rhea" id="RHEA-COMP:10136"/>
        <dbReference type="Rhea" id="RHEA-COMP:20101"/>
        <dbReference type="ChEBI" id="CHEBI:15378"/>
        <dbReference type="ChEBI" id="CHEBI:30616"/>
        <dbReference type="ChEBI" id="CHEBI:46858"/>
        <dbReference type="ChEBI" id="CHEBI:61978"/>
        <dbReference type="ChEBI" id="CHEBI:456216"/>
        <dbReference type="EC" id="2.7.12.2"/>
    </reaction>
</comment>
<feature type="domain" description="Protein kinase" evidence="11">
    <location>
        <begin position="74"/>
        <end position="332"/>
    </location>
</feature>
<proteinExistence type="inferred from homology"/>
<keyword evidence="5" id="KW-0067">ATP-binding</keyword>
<organism evidence="12 13">
    <name type="scientific">Trypanosoma equiperdum</name>
    <dbReference type="NCBI Taxonomy" id="5694"/>
    <lineage>
        <taxon>Eukaryota</taxon>
        <taxon>Discoba</taxon>
        <taxon>Euglenozoa</taxon>
        <taxon>Kinetoplastea</taxon>
        <taxon>Metakinetoplastina</taxon>
        <taxon>Trypanosomatida</taxon>
        <taxon>Trypanosomatidae</taxon>
        <taxon>Trypanosoma</taxon>
    </lineage>
</organism>
<dbReference type="SUPFAM" id="SSF56112">
    <property type="entry name" value="Protein kinase-like (PK-like)"/>
    <property type="match status" value="1"/>
</dbReference>
<dbReference type="FunFam" id="3.30.200.20:FF:000040">
    <property type="entry name" value="Dual specificity mitogen-activated protein kinase kinase"/>
    <property type="match status" value="1"/>
</dbReference>
<keyword evidence="2 12" id="KW-0808">Transferase</keyword>
<evidence type="ECO:0000256" key="6">
    <source>
        <dbReference type="ARBA" id="ARBA00038035"/>
    </source>
</evidence>
<evidence type="ECO:0000256" key="1">
    <source>
        <dbReference type="ARBA" id="ARBA00022527"/>
    </source>
</evidence>
<dbReference type="GO" id="GO:0004708">
    <property type="term" value="F:MAP kinase kinase activity"/>
    <property type="evidence" value="ECO:0007669"/>
    <property type="project" value="UniProtKB-EC"/>
</dbReference>
<dbReference type="GeneID" id="92380669"/>
<dbReference type="PANTHER" id="PTHR48013">
    <property type="entry name" value="DUAL SPECIFICITY MITOGEN-ACTIVATED PROTEIN KINASE KINASE 5-RELATED"/>
    <property type="match status" value="1"/>
</dbReference>
<evidence type="ECO:0000256" key="7">
    <source>
        <dbReference type="ARBA" id="ARBA00038999"/>
    </source>
</evidence>
<keyword evidence="4 12" id="KW-0418">Kinase</keyword>
<dbReference type="SMART" id="SM00220">
    <property type="entry name" value="S_TKc"/>
    <property type="match status" value="1"/>
</dbReference>
<dbReference type="InterPro" id="IPR011009">
    <property type="entry name" value="Kinase-like_dom_sf"/>
</dbReference>
<dbReference type="Proteomes" id="UP000195570">
    <property type="component" value="Unassembled WGS sequence"/>
</dbReference>
<accession>A0A1G4HZ78</accession>
<comment type="catalytic activity">
    <reaction evidence="8">
        <text>L-seryl-[protein] + ATP = O-phospho-L-seryl-[protein] + ADP + H(+)</text>
        <dbReference type="Rhea" id="RHEA:17989"/>
        <dbReference type="Rhea" id="RHEA-COMP:9863"/>
        <dbReference type="Rhea" id="RHEA-COMP:11604"/>
        <dbReference type="ChEBI" id="CHEBI:15378"/>
        <dbReference type="ChEBI" id="CHEBI:29999"/>
        <dbReference type="ChEBI" id="CHEBI:30616"/>
        <dbReference type="ChEBI" id="CHEBI:83421"/>
        <dbReference type="ChEBI" id="CHEBI:456216"/>
        <dbReference type="EC" id="2.7.12.2"/>
    </reaction>
</comment>
<dbReference type="PROSITE" id="PS50011">
    <property type="entry name" value="PROTEIN_KINASE_DOM"/>
    <property type="match status" value="1"/>
</dbReference>
<dbReference type="GO" id="GO:0004713">
    <property type="term" value="F:protein tyrosine kinase activity"/>
    <property type="evidence" value="ECO:0007669"/>
    <property type="project" value="RHEA"/>
</dbReference>